<dbReference type="PANTHER" id="PTHR43792">
    <property type="entry name" value="GNAT FAMILY, PUTATIVE (AFU_ORTHOLOGUE AFUA_3G00765)-RELATED-RELATED"/>
    <property type="match status" value="1"/>
</dbReference>
<dbReference type="PROSITE" id="PS51186">
    <property type="entry name" value="GNAT"/>
    <property type="match status" value="1"/>
</dbReference>
<reference evidence="2" key="2">
    <citation type="submission" date="2023-01" db="EMBL/GenBank/DDBJ databases">
        <title>Draft genome sequence of Portibacter lacus strain NBRC 108769.</title>
        <authorList>
            <person name="Sun Q."/>
            <person name="Mori K."/>
        </authorList>
    </citation>
    <scope>NUCLEOTIDE SEQUENCE</scope>
    <source>
        <strain evidence="2">NBRC 108769</strain>
    </source>
</reference>
<accession>A0AA37SN84</accession>
<dbReference type="RefSeq" id="WP_235295257.1">
    <property type="nucleotide sequence ID" value="NZ_BSOH01000006.1"/>
</dbReference>
<dbReference type="Proteomes" id="UP001156666">
    <property type="component" value="Unassembled WGS sequence"/>
</dbReference>
<comment type="caution">
    <text evidence="2">The sequence shown here is derived from an EMBL/GenBank/DDBJ whole genome shotgun (WGS) entry which is preliminary data.</text>
</comment>
<organism evidence="2 3">
    <name type="scientific">Portibacter lacus</name>
    <dbReference type="NCBI Taxonomy" id="1099794"/>
    <lineage>
        <taxon>Bacteria</taxon>
        <taxon>Pseudomonadati</taxon>
        <taxon>Bacteroidota</taxon>
        <taxon>Saprospiria</taxon>
        <taxon>Saprospirales</taxon>
        <taxon>Haliscomenobacteraceae</taxon>
        <taxon>Portibacter</taxon>
    </lineage>
</organism>
<dbReference type="InterPro" id="IPR051531">
    <property type="entry name" value="N-acetyltransferase"/>
</dbReference>
<dbReference type="PANTHER" id="PTHR43792:SF1">
    <property type="entry name" value="N-ACETYLTRANSFERASE DOMAIN-CONTAINING PROTEIN"/>
    <property type="match status" value="1"/>
</dbReference>
<dbReference type="InterPro" id="IPR016181">
    <property type="entry name" value="Acyl_CoA_acyltransferase"/>
</dbReference>
<evidence type="ECO:0000259" key="1">
    <source>
        <dbReference type="PROSITE" id="PS51186"/>
    </source>
</evidence>
<protein>
    <submittedName>
        <fullName evidence="2">N-acetyltransferase</fullName>
    </submittedName>
</protein>
<proteinExistence type="predicted"/>
<reference evidence="2" key="1">
    <citation type="journal article" date="2014" name="Int. J. Syst. Evol. Microbiol.">
        <title>Complete genome sequence of Corynebacterium casei LMG S-19264T (=DSM 44701T), isolated from a smear-ripened cheese.</title>
        <authorList>
            <consortium name="US DOE Joint Genome Institute (JGI-PGF)"/>
            <person name="Walter F."/>
            <person name="Albersmeier A."/>
            <person name="Kalinowski J."/>
            <person name="Ruckert C."/>
        </authorList>
    </citation>
    <scope>NUCLEOTIDE SEQUENCE</scope>
    <source>
        <strain evidence="2">NBRC 108769</strain>
    </source>
</reference>
<dbReference type="AlphaFoldDB" id="A0AA37SN84"/>
<dbReference type="SUPFAM" id="SSF55729">
    <property type="entry name" value="Acyl-CoA N-acyltransferases (Nat)"/>
    <property type="match status" value="1"/>
</dbReference>
<dbReference type="Gene3D" id="3.40.630.30">
    <property type="match status" value="1"/>
</dbReference>
<feature type="domain" description="N-acetyltransferase" evidence="1">
    <location>
        <begin position="17"/>
        <end position="178"/>
    </location>
</feature>
<evidence type="ECO:0000313" key="2">
    <source>
        <dbReference type="EMBL" id="GLR16534.1"/>
    </source>
</evidence>
<sequence>MELKFANRFPVIKSERITLRELKKSDAEFIHFMRNDAKVNEFVDRPGTENIKDAEFFIEQRYQAFFHKEAIYWGIELNTNGFMIGSVTLWHLDLEEGQGELGYDLHPSFQRKGFMSEAIKTVLNYGFNMLQLKKIVAFTSTENKPSQKILEKFGFVRLPDKDMPEMDLEAGLYGYFLKA</sequence>
<name>A0AA37SN84_9BACT</name>
<evidence type="ECO:0000313" key="3">
    <source>
        <dbReference type="Proteomes" id="UP001156666"/>
    </source>
</evidence>
<dbReference type="EMBL" id="BSOH01000006">
    <property type="protein sequence ID" value="GLR16534.1"/>
    <property type="molecule type" value="Genomic_DNA"/>
</dbReference>
<dbReference type="Pfam" id="PF13302">
    <property type="entry name" value="Acetyltransf_3"/>
    <property type="match status" value="1"/>
</dbReference>
<keyword evidence="3" id="KW-1185">Reference proteome</keyword>
<dbReference type="InterPro" id="IPR000182">
    <property type="entry name" value="GNAT_dom"/>
</dbReference>
<gene>
    <name evidence="2" type="ORF">GCM10007940_11490</name>
</gene>
<dbReference type="GO" id="GO:0016747">
    <property type="term" value="F:acyltransferase activity, transferring groups other than amino-acyl groups"/>
    <property type="evidence" value="ECO:0007669"/>
    <property type="project" value="InterPro"/>
</dbReference>